<dbReference type="InterPro" id="IPR036271">
    <property type="entry name" value="Tet_transcr_reg_TetR-rel_C_sf"/>
</dbReference>
<evidence type="ECO:0000313" key="6">
    <source>
        <dbReference type="EMBL" id="QIQ01184.1"/>
    </source>
</evidence>
<dbReference type="SUPFAM" id="SSF48498">
    <property type="entry name" value="Tetracyclin repressor-like, C-terminal domain"/>
    <property type="match status" value="1"/>
</dbReference>
<dbReference type="PANTHER" id="PTHR47506">
    <property type="entry name" value="TRANSCRIPTIONAL REGULATORY PROTEIN"/>
    <property type="match status" value="1"/>
</dbReference>
<name>A0A6G9GSL1_9ACTN</name>
<dbReference type="Gene3D" id="1.10.357.10">
    <property type="entry name" value="Tetracycline Repressor, domain 2"/>
    <property type="match status" value="1"/>
</dbReference>
<evidence type="ECO:0000256" key="2">
    <source>
        <dbReference type="ARBA" id="ARBA00023125"/>
    </source>
</evidence>
<dbReference type="GO" id="GO:0003677">
    <property type="term" value="F:DNA binding"/>
    <property type="evidence" value="ECO:0007669"/>
    <property type="project" value="UniProtKB-UniRule"/>
</dbReference>
<evidence type="ECO:0000259" key="5">
    <source>
        <dbReference type="PROSITE" id="PS50977"/>
    </source>
</evidence>
<gene>
    <name evidence="6" type="ORF">HA039_01690</name>
</gene>
<evidence type="ECO:0000256" key="3">
    <source>
        <dbReference type="ARBA" id="ARBA00023163"/>
    </source>
</evidence>
<dbReference type="AlphaFoldDB" id="A0A6G9GSL1"/>
<accession>A0A6G9GSL1</accession>
<feature type="domain" description="HTH tetR-type" evidence="5">
    <location>
        <begin position="14"/>
        <end position="73"/>
    </location>
</feature>
<keyword evidence="7" id="KW-1185">Reference proteome</keyword>
<sequence>MTASRTGARPVPGDATRERLLDTAAELFYQEGVGIGIQALAKAAGVSKRSMYELFASKDELLTAAVEQATPGLLDILIPRTGAPDEPRARILHLFEQLERLATTPGYRGCPFLSVQVELKDPEHPASRAAAAAKNRMRDFFRDEAARGGAADPETLARQLIMLYDGGATLAGAAGEKLDGITLTTATALLDAAGIH</sequence>
<dbReference type="InterPro" id="IPR009057">
    <property type="entry name" value="Homeodomain-like_sf"/>
</dbReference>
<feature type="DNA-binding region" description="H-T-H motif" evidence="4">
    <location>
        <begin position="36"/>
        <end position="55"/>
    </location>
</feature>
<dbReference type="PROSITE" id="PS50977">
    <property type="entry name" value="HTH_TETR_2"/>
    <property type="match status" value="1"/>
</dbReference>
<dbReference type="Proteomes" id="UP000501179">
    <property type="component" value="Chromosome"/>
</dbReference>
<organism evidence="6 7">
    <name type="scientific">Streptomyces liangshanensis</name>
    <dbReference type="NCBI Taxonomy" id="2717324"/>
    <lineage>
        <taxon>Bacteria</taxon>
        <taxon>Bacillati</taxon>
        <taxon>Actinomycetota</taxon>
        <taxon>Actinomycetes</taxon>
        <taxon>Kitasatosporales</taxon>
        <taxon>Streptomycetaceae</taxon>
        <taxon>Streptomyces</taxon>
    </lineage>
</organism>
<dbReference type="InterPro" id="IPR001647">
    <property type="entry name" value="HTH_TetR"/>
</dbReference>
<dbReference type="PANTHER" id="PTHR47506:SF1">
    <property type="entry name" value="HTH-TYPE TRANSCRIPTIONAL REGULATOR YJDC"/>
    <property type="match status" value="1"/>
</dbReference>
<proteinExistence type="predicted"/>
<dbReference type="EMBL" id="CP050177">
    <property type="protein sequence ID" value="QIQ01184.1"/>
    <property type="molecule type" value="Genomic_DNA"/>
</dbReference>
<dbReference type="Pfam" id="PF00440">
    <property type="entry name" value="TetR_N"/>
    <property type="match status" value="1"/>
</dbReference>
<keyword evidence="3" id="KW-0804">Transcription</keyword>
<dbReference type="RefSeq" id="WP_167022685.1">
    <property type="nucleotide sequence ID" value="NZ_CP050177.1"/>
</dbReference>
<evidence type="ECO:0000313" key="7">
    <source>
        <dbReference type="Proteomes" id="UP000501179"/>
    </source>
</evidence>
<dbReference type="SUPFAM" id="SSF46689">
    <property type="entry name" value="Homeodomain-like"/>
    <property type="match status" value="1"/>
</dbReference>
<evidence type="ECO:0000256" key="4">
    <source>
        <dbReference type="PROSITE-ProRule" id="PRU00335"/>
    </source>
</evidence>
<keyword evidence="1" id="KW-0805">Transcription regulation</keyword>
<protein>
    <submittedName>
        <fullName evidence="6">TetR/AcrR family transcriptional regulator</fullName>
    </submittedName>
</protein>
<reference evidence="6 7" key="1">
    <citation type="submission" date="2020-03" db="EMBL/GenBank/DDBJ databases">
        <title>A novel species.</title>
        <authorList>
            <person name="Gao J."/>
        </authorList>
    </citation>
    <scope>NUCLEOTIDE SEQUENCE [LARGE SCALE GENOMIC DNA]</scope>
    <source>
        <strain evidence="6 7">QMT-12</strain>
    </source>
</reference>
<evidence type="ECO:0000256" key="1">
    <source>
        <dbReference type="ARBA" id="ARBA00023015"/>
    </source>
</evidence>
<dbReference type="PRINTS" id="PR00455">
    <property type="entry name" value="HTHTETR"/>
</dbReference>
<dbReference type="KEGG" id="slia:HA039_01690"/>
<keyword evidence="2 4" id="KW-0238">DNA-binding</keyword>